<dbReference type="EMBL" id="JANTZM010000001">
    <property type="protein sequence ID" value="MCS4156280.1"/>
    <property type="molecule type" value="Genomic_DNA"/>
</dbReference>
<name>A0AAW5P3N7_9BACT</name>
<dbReference type="RefSeq" id="WP_259059746.1">
    <property type="nucleotide sequence ID" value="NZ_JANTZM010000001.1"/>
</dbReference>
<dbReference type="GO" id="GO:0006308">
    <property type="term" value="P:DNA catabolic process"/>
    <property type="evidence" value="ECO:0007669"/>
    <property type="project" value="TreeGrafter"/>
</dbReference>
<comment type="caution">
    <text evidence="9">The sequence shown here is derived from an EMBL/GenBank/DDBJ whole genome shotgun (WGS) entry which is preliminary data.</text>
</comment>
<proteinExistence type="inferred from homology"/>
<dbReference type="GO" id="GO:0005737">
    <property type="term" value="C:cytoplasm"/>
    <property type="evidence" value="ECO:0007669"/>
    <property type="project" value="TreeGrafter"/>
</dbReference>
<keyword evidence="2" id="KW-0540">Nuclease</keyword>
<dbReference type="InterPro" id="IPR036397">
    <property type="entry name" value="RNaseH_sf"/>
</dbReference>
<dbReference type="PANTHER" id="PTHR13058:SF19">
    <property type="entry name" value="LD40940P"/>
    <property type="match status" value="1"/>
</dbReference>
<dbReference type="InterPro" id="IPR012337">
    <property type="entry name" value="RNaseH-like_sf"/>
</dbReference>
<comment type="similarity">
    <text evidence="7">Belongs to the exonuclease superfamily. TREX family.</text>
</comment>
<sequence length="224" mass="24741">MHYLFFDTETTGMPDDFDAPVTDTDNWPRVVQIAWAHVSTDPHAIDRTLSYIIRPDGFTIPEDAAEVHGISTERAEAEGYPRGEVLEAFSRAVGVSDVLVAHNMSFDLPVVGAELVRLRGTNILQDVPTICTKEASTDFCKIPFPHGGRGYKWPTLQELHETLFSRRFGGAHDAGADVKAGARCFLELSRRSIISPLELTSTRAEQEGNLFLPDDNSTGSYSPF</sequence>
<evidence type="ECO:0000256" key="7">
    <source>
        <dbReference type="ARBA" id="ARBA00025769"/>
    </source>
</evidence>
<evidence type="ECO:0000313" key="10">
    <source>
        <dbReference type="Proteomes" id="UP001155110"/>
    </source>
</evidence>
<evidence type="ECO:0000256" key="6">
    <source>
        <dbReference type="ARBA" id="ARBA00022842"/>
    </source>
</evidence>
<evidence type="ECO:0000313" key="9">
    <source>
        <dbReference type="EMBL" id="MCS4156280.1"/>
    </source>
</evidence>
<gene>
    <name evidence="9" type="ORF">GGP99_000211</name>
</gene>
<dbReference type="Pfam" id="PF00929">
    <property type="entry name" value="RNase_T"/>
    <property type="match status" value="1"/>
</dbReference>
<organism evidence="9 10">
    <name type="scientific">Salinibacter ruber</name>
    <dbReference type="NCBI Taxonomy" id="146919"/>
    <lineage>
        <taxon>Bacteria</taxon>
        <taxon>Pseudomonadati</taxon>
        <taxon>Rhodothermota</taxon>
        <taxon>Rhodothermia</taxon>
        <taxon>Rhodothermales</taxon>
        <taxon>Salinibacteraceae</taxon>
        <taxon>Salinibacter</taxon>
    </lineage>
</organism>
<accession>A0AAW5P3N7</accession>
<dbReference type="InterPro" id="IPR013520">
    <property type="entry name" value="Ribonucl_H"/>
</dbReference>
<keyword evidence="3" id="KW-0479">Metal-binding</keyword>
<evidence type="ECO:0000256" key="3">
    <source>
        <dbReference type="ARBA" id="ARBA00022723"/>
    </source>
</evidence>
<feature type="domain" description="Exonuclease" evidence="8">
    <location>
        <begin position="2"/>
        <end position="194"/>
    </location>
</feature>
<dbReference type="AlphaFoldDB" id="A0AAW5P3N7"/>
<keyword evidence="6" id="KW-0460">Magnesium</keyword>
<protein>
    <submittedName>
        <fullName evidence="9">DNA polymerase III epsilon subunit-like protein</fullName>
    </submittedName>
</protein>
<dbReference type="PANTHER" id="PTHR13058">
    <property type="entry name" value="THREE PRIME REPAIR EXONUCLEASE 1, 2"/>
    <property type="match status" value="1"/>
</dbReference>
<dbReference type="SUPFAM" id="SSF53098">
    <property type="entry name" value="Ribonuclease H-like"/>
    <property type="match status" value="1"/>
</dbReference>
<evidence type="ECO:0000259" key="8">
    <source>
        <dbReference type="SMART" id="SM00479"/>
    </source>
</evidence>
<dbReference type="Proteomes" id="UP001155110">
    <property type="component" value="Unassembled WGS sequence"/>
</dbReference>
<comment type="cofactor">
    <cofactor evidence="1">
        <name>Mg(2+)</name>
        <dbReference type="ChEBI" id="CHEBI:18420"/>
    </cofactor>
</comment>
<dbReference type="GO" id="GO:0008296">
    <property type="term" value="F:3'-5'-DNA exonuclease activity"/>
    <property type="evidence" value="ECO:0007669"/>
    <property type="project" value="TreeGrafter"/>
</dbReference>
<reference evidence="9" key="1">
    <citation type="submission" date="2022-08" db="EMBL/GenBank/DDBJ databases">
        <title>Genomic Encyclopedia of Type Strains, Phase V (KMG-V): Genome sequencing to study the core and pangenomes of soil and plant-associated prokaryotes.</title>
        <authorList>
            <person name="Whitman W."/>
        </authorList>
    </citation>
    <scope>NUCLEOTIDE SEQUENCE</scope>
    <source>
        <strain evidence="9">SP3002</strain>
    </source>
</reference>
<dbReference type="Gene3D" id="3.30.420.10">
    <property type="entry name" value="Ribonuclease H-like superfamily/Ribonuclease H"/>
    <property type="match status" value="1"/>
</dbReference>
<keyword evidence="4" id="KW-0378">Hydrolase</keyword>
<keyword evidence="5" id="KW-0269">Exonuclease</keyword>
<evidence type="ECO:0000256" key="2">
    <source>
        <dbReference type="ARBA" id="ARBA00022722"/>
    </source>
</evidence>
<evidence type="ECO:0000256" key="5">
    <source>
        <dbReference type="ARBA" id="ARBA00022839"/>
    </source>
</evidence>
<dbReference type="GO" id="GO:0003676">
    <property type="term" value="F:nucleic acid binding"/>
    <property type="evidence" value="ECO:0007669"/>
    <property type="project" value="InterPro"/>
</dbReference>
<dbReference type="SMART" id="SM00479">
    <property type="entry name" value="EXOIII"/>
    <property type="match status" value="1"/>
</dbReference>
<evidence type="ECO:0000256" key="1">
    <source>
        <dbReference type="ARBA" id="ARBA00001946"/>
    </source>
</evidence>
<dbReference type="CDD" id="cd06127">
    <property type="entry name" value="DEDDh"/>
    <property type="match status" value="1"/>
</dbReference>
<evidence type="ECO:0000256" key="4">
    <source>
        <dbReference type="ARBA" id="ARBA00022801"/>
    </source>
</evidence>
<dbReference type="GO" id="GO:0046872">
    <property type="term" value="F:metal ion binding"/>
    <property type="evidence" value="ECO:0007669"/>
    <property type="project" value="UniProtKB-KW"/>
</dbReference>
<dbReference type="InterPro" id="IPR040393">
    <property type="entry name" value="TREX1/2"/>
</dbReference>